<accession>A0A9P6THG4</accession>
<dbReference type="EMBL" id="MU167211">
    <property type="protein sequence ID" value="KAG0151735.1"/>
    <property type="molecule type" value="Genomic_DNA"/>
</dbReference>
<name>A0A9P6THG4_9BASI</name>
<protein>
    <submittedName>
        <fullName evidence="1">Uncharacterized protein</fullName>
    </submittedName>
</protein>
<dbReference type="Proteomes" id="UP000886653">
    <property type="component" value="Unassembled WGS sequence"/>
</dbReference>
<evidence type="ECO:0000313" key="1">
    <source>
        <dbReference type="EMBL" id="KAG0151735.1"/>
    </source>
</evidence>
<comment type="caution">
    <text evidence="1">The sequence shown here is derived from an EMBL/GenBank/DDBJ whole genome shotgun (WGS) entry which is preliminary data.</text>
</comment>
<keyword evidence="2" id="KW-1185">Reference proteome</keyword>
<evidence type="ECO:0000313" key="2">
    <source>
        <dbReference type="Proteomes" id="UP000886653"/>
    </source>
</evidence>
<organism evidence="1 2">
    <name type="scientific">Cronartium quercuum f. sp. fusiforme G11</name>
    <dbReference type="NCBI Taxonomy" id="708437"/>
    <lineage>
        <taxon>Eukaryota</taxon>
        <taxon>Fungi</taxon>
        <taxon>Dikarya</taxon>
        <taxon>Basidiomycota</taxon>
        <taxon>Pucciniomycotina</taxon>
        <taxon>Pucciniomycetes</taxon>
        <taxon>Pucciniales</taxon>
        <taxon>Coleosporiaceae</taxon>
        <taxon>Cronartium</taxon>
    </lineage>
</organism>
<dbReference type="AlphaFoldDB" id="A0A9P6THG4"/>
<gene>
    <name evidence="1" type="ORF">CROQUDRAFT_86361</name>
</gene>
<reference evidence="1" key="1">
    <citation type="submission" date="2013-11" db="EMBL/GenBank/DDBJ databases">
        <title>Genome sequence of the fusiform rust pathogen reveals effectors for host alternation and coevolution with pine.</title>
        <authorList>
            <consortium name="DOE Joint Genome Institute"/>
            <person name="Smith K."/>
            <person name="Pendleton A."/>
            <person name="Kubisiak T."/>
            <person name="Anderson C."/>
            <person name="Salamov A."/>
            <person name="Aerts A."/>
            <person name="Riley R."/>
            <person name="Clum A."/>
            <person name="Lindquist E."/>
            <person name="Ence D."/>
            <person name="Campbell M."/>
            <person name="Kronenberg Z."/>
            <person name="Feau N."/>
            <person name="Dhillon B."/>
            <person name="Hamelin R."/>
            <person name="Burleigh J."/>
            <person name="Smith J."/>
            <person name="Yandell M."/>
            <person name="Nelson C."/>
            <person name="Grigoriev I."/>
            <person name="Davis J."/>
        </authorList>
    </citation>
    <scope>NUCLEOTIDE SEQUENCE</scope>
    <source>
        <strain evidence="1">G11</strain>
    </source>
</reference>
<sequence length="225" mass="25200">MPGQDGGYLQHRQKIHLVCPNILELEKDESVCVDEYVRIKNPEAKEKIYFVIGDIVKHPDLLTDGDLTQIVTQASSMSTARIPKWCPGRRSQRAVLCEIHIRGHVAPRHAFGAADIQRTSPVLAYIRQCHLKKVWLAATKSSLSRCDVAGVMRLAWMWNPCGTPPVVYKPSSLRQGLPNGWRHPFFSGSGPTRKGRIAGLLETAYIPTPSSIRMYTKSLSYLVIL</sequence>
<proteinExistence type="predicted"/>